<gene>
    <name evidence="1" type="ORF">MPNT_100055</name>
</gene>
<evidence type="ECO:0000313" key="1">
    <source>
        <dbReference type="EMBL" id="CAF0691465.1"/>
    </source>
</evidence>
<dbReference type="AlphaFoldDB" id="A0A8J2FRW2"/>
<reference evidence="1" key="1">
    <citation type="submission" date="2021-02" db="EMBL/GenBank/DDBJ databases">
        <authorList>
            <person name="Cremers G."/>
            <person name="Picone N."/>
        </authorList>
    </citation>
    <scope>NUCLEOTIDE SEQUENCE</scope>
    <source>
        <strain evidence="1">PQ17</strain>
    </source>
</reference>
<dbReference type="Proteomes" id="UP000663859">
    <property type="component" value="Unassembled WGS sequence"/>
</dbReference>
<name>A0A8J2FRW2_9BACT</name>
<sequence>MVDSEGNDPCVVRDLYEKIVSLCARLEGKRSEQKCAKKVLEAIAGGSLLFSLTRCVCG</sequence>
<accession>A0A8J2FRW2</accession>
<dbReference type="EMBL" id="CAJNOB010000002">
    <property type="protein sequence ID" value="CAF0691465.1"/>
    <property type="molecule type" value="Genomic_DNA"/>
</dbReference>
<comment type="caution">
    <text evidence="1">The sequence shown here is derived from an EMBL/GenBank/DDBJ whole genome shotgun (WGS) entry which is preliminary data.</text>
</comment>
<proteinExistence type="predicted"/>
<evidence type="ECO:0000313" key="2">
    <source>
        <dbReference type="Proteomes" id="UP000663859"/>
    </source>
</evidence>
<keyword evidence="2" id="KW-1185">Reference proteome</keyword>
<protein>
    <submittedName>
        <fullName evidence="1">Uncharacterized protein</fullName>
    </submittedName>
</protein>
<organism evidence="1 2">
    <name type="scientific">Candidatus Methylacidithermus pantelleriae</name>
    <dbReference type="NCBI Taxonomy" id="2744239"/>
    <lineage>
        <taxon>Bacteria</taxon>
        <taxon>Pseudomonadati</taxon>
        <taxon>Verrucomicrobiota</taxon>
        <taxon>Methylacidiphilae</taxon>
        <taxon>Methylacidiphilales</taxon>
        <taxon>Methylacidiphilaceae</taxon>
        <taxon>Candidatus Methylacidithermus</taxon>
    </lineage>
</organism>